<evidence type="ECO:0000313" key="3">
    <source>
        <dbReference type="Proteomes" id="UP000184514"/>
    </source>
</evidence>
<keyword evidence="1" id="KW-0812">Transmembrane</keyword>
<keyword evidence="1" id="KW-1133">Transmembrane helix</keyword>
<sequence>MLKRVRKSVTGVAKALWCHRVVYAGAALAYGGLCVGIVDKELANQVLTGCYIALVVQRP</sequence>
<reference evidence="2 3" key="1">
    <citation type="submission" date="2016-10" db="EMBL/GenBank/DDBJ databases">
        <title>Genome sequence of Planktotalea frisia SH6-1.</title>
        <authorList>
            <person name="Poehlein A."/>
            <person name="Bakenhus I."/>
            <person name="Voget S."/>
            <person name="Brinkhoff T."/>
            <person name="Simon M."/>
        </authorList>
    </citation>
    <scope>NUCLEOTIDE SEQUENCE [LARGE SCALE GENOMIC DNA]</scope>
    <source>
        <strain evidence="2 3">SH6-1</strain>
    </source>
</reference>
<gene>
    <name evidence="2" type="ORF">PFRI_39970</name>
</gene>
<keyword evidence="3" id="KW-1185">Reference proteome</keyword>
<protein>
    <submittedName>
        <fullName evidence="2">Uncharacterized protein</fullName>
    </submittedName>
</protein>
<evidence type="ECO:0000256" key="1">
    <source>
        <dbReference type="SAM" id="Phobius"/>
    </source>
</evidence>
<accession>A0A1L9NRB5</accession>
<organism evidence="2 3">
    <name type="scientific">Planktotalea frisia</name>
    <dbReference type="NCBI Taxonomy" id="696762"/>
    <lineage>
        <taxon>Bacteria</taxon>
        <taxon>Pseudomonadati</taxon>
        <taxon>Pseudomonadota</taxon>
        <taxon>Alphaproteobacteria</taxon>
        <taxon>Rhodobacterales</taxon>
        <taxon>Paracoccaceae</taxon>
        <taxon>Planktotalea</taxon>
    </lineage>
</organism>
<dbReference type="AlphaFoldDB" id="A0A1L9NRB5"/>
<feature type="transmembrane region" description="Helical" evidence="1">
    <location>
        <begin position="21"/>
        <end position="38"/>
    </location>
</feature>
<evidence type="ECO:0000313" key="2">
    <source>
        <dbReference type="EMBL" id="OJI91781.1"/>
    </source>
</evidence>
<dbReference type="RefSeq" id="WP_072632462.1">
    <property type="nucleotide sequence ID" value="NZ_JABBAN010000025.1"/>
</dbReference>
<dbReference type="Proteomes" id="UP000184514">
    <property type="component" value="Unassembled WGS sequence"/>
</dbReference>
<name>A0A1L9NRB5_9RHOB</name>
<proteinExistence type="predicted"/>
<dbReference type="EMBL" id="MLCB01000218">
    <property type="protein sequence ID" value="OJI91781.1"/>
    <property type="molecule type" value="Genomic_DNA"/>
</dbReference>
<keyword evidence="1" id="KW-0472">Membrane</keyword>
<comment type="caution">
    <text evidence="2">The sequence shown here is derived from an EMBL/GenBank/DDBJ whole genome shotgun (WGS) entry which is preliminary data.</text>
</comment>